<evidence type="ECO:0000256" key="2">
    <source>
        <dbReference type="ARBA" id="ARBA00006100"/>
    </source>
</evidence>
<dbReference type="InterPro" id="IPR013785">
    <property type="entry name" value="Aldolase_TIM"/>
</dbReference>
<keyword evidence="10" id="KW-0004">4Fe-4S</keyword>
<evidence type="ECO:0000256" key="8">
    <source>
        <dbReference type="ARBA" id="ARBA00023014"/>
    </source>
</evidence>
<dbReference type="SMART" id="SM00729">
    <property type="entry name" value="Elp3"/>
    <property type="match status" value="1"/>
</dbReference>
<dbReference type="InterPro" id="IPR006638">
    <property type="entry name" value="Elp3/MiaA/NifB-like_rSAM"/>
</dbReference>
<keyword evidence="4 10" id="KW-0349">Heme</keyword>
<comment type="cofactor">
    <cofactor evidence="1">
        <name>[4Fe-4S] cluster</name>
        <dbReference type="ChEBI" id="CHEBI:49883"/>
    </cofactor>
</comment>
<feature type="domain" description="Radical SAM core" evidence="11">
    <location>
        <begin position="5"/>
        <end position="241"/>
    </location>
</feature>
<dbReference type="NCBIfam" id="TIGR00539">
    <property type="entry name" value="hemN_rel"/>
    <property type="match status" value="1"/>
</dbReference>
<evidence type="ECO:0000256" key="1">
    <source>
        <dbReference type="ARBA" id="ARBA00001966"/>
    </source>
</evidence>
<dbReference type="GO" id="GO:0004109">
    <property type="term" value="F:coproporphyrinogen oxidase activity"/>
    <property type="evidence" value="ECO:0007669"/>
    <property type="project" value="InterPro"/>
</dbReference>
<keyword evidence="8 10" id="KW-0411">Iron-sulfur</keyword>
<dbReference type="PANTHER" id="PTHR13932">
    <property type="entry name" value="COPROPORPHYRINIGEN III OXIDASE"/>
    <property type="match status" value="1"/>
</dbReference>
<dbReference type="InterPro" id="IPR034505">
    <property type="entry name" value="Coproporphyrinogen-III_oxidase"/>
</dbReference>
<keyword evidence="6 10" id="KW-0479">Metal-binding</keyword>
<keyword evidence="10" id="KW-0963">Cytoplasm</keyword>
<dbReference type="RefSeq" id="WP_107845948.1">
    <property type="nucleotide sequence ID" value="NZ_QBKS01000001.1"/>
</dbReference>
<keyword evidence="7 10" id="KW-0408">Iron</keyword>
<comment type="caution">
    <text evidence="12">The sequence shown here is derived from an EMBL/GenBank/DDBJ whole genome shotgun (WGS) entry which is preliminary data.</text>
</comment>
<name>A0A2T6BP86_9RHOB</name>
<evidence type="ECO:0000313" key="12">
    <source>
        <dbReference type="EMBL" id="PTX57889.1"/>
    </source>
</evidence>
<evidence type="ECO:0000313" key="13">
    <source>
        <dbReference type="Proteomes" id="UP000243978"/>
    </source>
</evidence>
<proteinExistence type="inferred from homology"/>
<dbReference type="GO" id="GO:0006779">
    <property type="term" value="P:porphyrin-containing compound biosynthetic process"/>
    <property type="evidence" value="ECO:0007669"/>
    <property type="project" value="InterPro"/>
</dbReference>
<evidence type="ECO:0000256" key="9">
    <source>
        <dbReference type="ARBA" id="ARBA00023186"/>
    </source>
</evidence>
<dbReference type="SFLD" id="SFLDS00029">
    <property type="entry name" value="Radical_SAM"/>
    <property type="match status" value="1"/>
</dbReference>
<dbReference type="PROSITE" id="PS51918">
    <property type="entry name" value="RADICAL_SAM"/>
    <property type="match status" value="1"/>
</dbReference>
<keyword evidence="5 10" id="KW-0949">S-adenosyl-L-methionine</keyword>
<keyword evidence="9 10" id="KW-0143">Chaperone</keyword>
<dbReference type="OrthoDB" id="9808022at2"/>
<reference evidence="12 13" key="1">
    <citation type="submission" date="2018-04" db="EMBL/GenBank/DDBJ databases">
        <title>Genomic Encyclopedia of Archaeal and Bacterial Type Strains, Phase II (KMG-II): from individual species to whole genera.</title>
        <authorList>
            <person name="Goeker M."/>
        </authorList>
    </citation>
    <scope>NUCLEOTIDE SEQUENCE [LARGE SCALE GENOMIC DNA]</scope>
    <source>
        <strain evidence="12 13">DSM 100977</strain>
    </source>
</reference>
<dbReference type="GO" id="GO:0051539">
    <property type="term" value="F:4 iron, 4 sulfur cluster binding"/>
    <property type="evidence" value="ECO:0007669"/>
    <property type="project" value="UniProtKB-UniRule"/>
</dbReference>
<dbReference type="SFLD" id="SFLDG01065">
    <property type="entry name" value="anaerobic_coproporphyrinogen-I"/>
    <property type="match status" value="1"/>
</dbReference>
<dbReference type="EMBL" id="QBKS01000001">
    <property type="protein sequence ID" value="PTX57889.1"/>
    <property type="molecule type" value="Genomic_DNA"/>
</dbReference>
<dbReference type="GO" id="GO:0046872">
    <property type="term" value="F:metal ion binding"/>
    <property type="evidence" value="ECO:0007669"/>
    <property type="project" value="UniProtKB-UniRule"/>
</dbReference>
<organism evidence="12 13">
    <name type="scientific">Litoreibacter ponti</name>
    <dbReference type="NCBI Taxonomy" id="1510457"/>
    <lineage>
        <taxon>Bacteria</taxon>
        <taxon>Pseudomonadati</taxon>
        <taxon>Pseudomonadota</taxon>
        <taxon>Alphaproteobacteria</taxon>
        <taxon>Rhodobacterales</taxon>
        <taxon>Roseobacteraceae</taxon>
        <taxon>Litoreibacter</taxon>
    </lineage>
</organism>
<dbReference type="InterPro" id="IPR004559">
    <property type="entry name" value="HemW-like"/>
</dbReference>
<accession>A0A2T6BP86</accession>
<evidence type="ECO:0000256" key="6">
    <source>
        <dbReference type="ARBA" id="ARBA00022723"/>
    </source>
</evidence>
<evidence type="ECO:0000256" key="3">
    <source>
        <dbReference type="ARBA" id="ARBA00017228"/>
    </source>
</evidence>
<gene>
    <name evidence="12" type="ORF">C8N43_2563</name>
</gene>
<dbReference type="SFLD" id="SFLDF00288">
    <property type="entry name" value="HemN-like__clustered_with_nucl"/>
    <property type="match status" value="1"/>
</dbReference>
<sequence length="386" mass="43302">MSVKNWQRGGFGIYIHWPFCQAKCPYCDFNSHVTANIDQSRWKRAYLLELDRMSELTKDCVVSSVFFGGGTPSLMDPDLVASMIERIKRNWRCRNELEITLEANPTSVEAGRFIGYRDGGVNRVSMGIQALNNRDLKALGRLHSVDEAKSAFEIARSTFPRVSFDLIYARQDQTLADWHSELSDAMEMAVDHLSLYQLTIEDGTAFGDRFSRGKLGGLPSDDTSADMYELTQELTETAGFSGYEVSNHAREGQESQHNLIYWRGGDYAGIGPGAHGRIEIEGKRCATETPLAPGKWLEQVENTGSGDGKVEVLSNEEQALEYLLMSLRLKEGCDLVHLRALDRYLVSDNKISNLIDQNRLIRTKDTLVVPPKSRILLNAILAELAR</sequence>
<evidence type="ECO:0000256" key="10">
    <source>
        <dbReference type="RuleBase" id="RU364116"/>
    </source>
</evidence>
<keyword evidence="13" id="KW-1185">Reference proteome</keyword>
<comment type="function">
    <text evidence="10">Probably acts as a heme chaperone, transferring heme to an unknown acceptor. Binds one molecule of heme per monomer, possibly covalently. Binds 1 [4Fe-4S] cluster. The cluster is coordinated with 3 cysteines and an exchangeable S-adenosyl-L-methionine.</text>
</comment>
<dbReference type="CDD" id="cd01335">
    <property type="entry name" value="Radical_SAM"/>
    <property type="match status" value="1"/>
</dbReference>
<evidence type="ECO:0000259" key="11">
    <source>
        <dbReference type="PROSITE" id="PS51918"/>
    </source>
</evidence>
<dbReference type="AlphaFoldDB" id="A0A2T6BP86"/>
<dbReference type="Proteomes" id="UP000243978">
    <property type="component" value="Unassembled WGS sequence"/>
</dbReference>
<dbReference type="Gene3D" id="3.20.20.70">
    <property type="entry name" value="Aldolase class I"/>
    <property type="match status" value="1"/>
</dbReference>
<evidence type="ECO:0000256" key="4">
    <source>
        <dbReference type="ARBA" id="ARBA00022617"/>
    </source>
</evidence>
<dbReference type="InterPro" id="IPR058240">
    <property type="entry name" value="rSAM_sf"/>
</dbReference>
<evidence type="ECO:0000256" key="5">
    <source>
        <dbReference type="ARBA" id="ARBA00022691"/>
    </source>
</evidence>
<evidence type="ECO:0000256" key="7">
    <source>
        <dbReference type="ARBA" id="ARBA00023004"/>
    </source>
</evidence>
<dbReference type="GO" id="GO:0005737">
    <property type="term" value="C:cytoplasm"/>
    <property type="evidence" value="ECO:0007669"/>
    <property type="project" value="UniProtKB-SubCell"/>
</dbReference>
<dbReference type="InterPro" id="IPR007197">
    <property type="entry name" value="rSAM"/>
</dbReference>
<dbReference type="SFLD" id="SFLDF00562">
    <property type="entry name" value="HemN-like__clustered_with_heat"/>
    <property type="match status" value="1"/>
</dbReference>
<comment type="similarity">
    <text evidence="2">Belongs to the anaerobic coproporphyrinogen-III oxidase family. HemW subfamily.</text>
</comment>
<dbReference type="SUPFAM" id="SSF102114">
    <property type="entry name" value="Radical SAM enzymes"/>
    <property type="match status" value="1"/>
</dbReference>
<dbReference type="Pfam" id="PF04055">
    <property type="entry name" value="Radical_SAM"/>
    <property type="match status" value="1"/>
</dbReference>
<protein>
    <recommendedName>
        <fullName evidence="3 10">Heme chaperone HemW</fullName>
    </recommendedName>
</protein>
<dbReference type="PANTHER" id="PTHR13932:SF5">
    <property type="entry name" value="RADICAL S-ADENOSYL METHIONINE DOMAIN-CONTAINING PROTEIN 1, MITOCHONDRIAL"/>
    <property type="match status" value="1"/>
</dbReference>
<comment type="subcellular location">
    <subcellularLocation>
        <location evidence="10">Cytoplasm</location>
    </subcellularLocation>
</comment>